<dbReference type="Proteomes" id="UP000243217">
    <property type="component" value="Unassembled WGS sequence"/>
</dbReference>
<keyword evidence="2" id="KW-1185">Reference proteome</keyword>
<accession>A0A1V9ZVY5</accession>
<name>A0A1V9ZVY5_9STRA</name>
<dbReference type="OrthoDB" id="78551at2759"/>
<gene>
    <name evidence="1" type="ORF">THRCLA_05421</name>
</gene>
<organism evidence="1 2">
    <name type="scientific">Thraustotheca clavata</name>
    <dbReference type="NCBI Taxonomy" id="74557"/>
    <lineage>
        <taxon>Eukaryota</taxon>
        <taxon>Sar</taxon>
        <taxon>Stramenopiles</taxon>
        <taxon>Oomycota</taxon>
        <taxon>Saprolegniomycetes</taxon>
        <taxon>Saprolegniales</taxon>
        <taxon>Achlyaceae</taxon>
        <taxon>Thraustotheca</taxon>
    </lineage>
</organism>
<dbReference type="AlphaFoldDB" id="A0A1V9ZVY5"/>
<comment type="caution">
    <text evidence="1">The sequence shown here is derived from an EMBL/GenBank/DDBJ whole genome shotgun (WGS) entry which is preliminary data.</text>
</comment>
<evidence type="ECO:0000313" key="2">
    <source>
        <dbReference type="Proteomes" id="UP000243217"/>
    </source>
</evidence>
<protein>
    <submittedName>
        <fullName evidence="1">Uncharacterized protein</fullName>
    </submittedName>
</protein>
<sequence>MSCETIRLKMNKMSWDVYCLLFLVETSKLLHDPIDVKWINASFTHNQTSTLMAHFQVQIPERKHDDAVLMLLCALHRHRNDQEWQLVPVGNTFSQSLTLLQSLREIVMTKLINEHSIRIQYVAGNIEYIDYANLIEKHLQSIYHNLEIKKAGEPTMGENAARFQVFMDTSRKPPSLLYELQAKDGATLPPVRFIQDKIKEAAEIHSWYIPLKHNLSKPMRQVESEISDATLLLFDAQSQTPLPKVKVSAEVLSGSLLQYKTPMALQIPISVLLRIQRKARQMLLRRHQHAHRAFAVTFVERTIQTAIMRVIYHHCQLLEKNQRLVTATTVLRRAMRRRYWKIHRAIIIKVEQWKRESVQLLAHRINRLYGLTKPALAFSSSEKHILQRGLQMAPEPQNKEHGVGSRRRQLHSEEWVEDWRKISEQYETRELVNHTNHKGLWPLPPVKLKDGTIYVFRFTHPNYNSTTLQCTQYPFQVTEPLIVLHLLRYHLETIWFIVTRFRLPRAVNAPPVYVPVVLQSVPVQCLLYGFDSPYSIEEGLVELWNNNQRITTLSAELQPVYVTPGRYTARIAIADYEDAEHQVFIQLPSPGRAHFTLPIFLCPLIYDDCEAWITMQATLLDTLILHNDFRSSDGMIVYGAYDVQSVLETFCQAK</sequence>
<dbReference type="STRING" id="74557.A0A1V9ZVY5"/>
<evidence type="ECO:0000313" key="1">
    <source>
        <dbReference type="EMBL" id="OQS02183.1"/>
    </source>
</evidence>
<proteinExistence type="predicted"/>
<dbReference type="EMBL" id="JNBS01001206">
    <property type="protein sequence ID" value="OQS02183.1"/>
    <property type="molecule type" value="Genomic_DNA"/>
</dbReference>
<reference evidence="1 2" key="1">
    <citation type="journal article" date="2014" name="Genome Biol. Evol.">
        <title>The secreted proteins of Achlya hypogyna and Thraustotheca clavata identify the ancestral oomycete secretome and reveal gene acquisitions by horizontal gene transfer.</title>
        <authorList>
            <person name="Misner I."/>
            <person name="Blouin N."/>
            <person name="Leonard G."/>
            <person name="Richards T.A."/>
            <person name="Lane C.E."/>
        </authorList>
    </citation>
    <scope>NUCLEOTIDE SEQUENCE [LARGE SCALE GENOMIC DNA]</scope>
    <source>
        <strain evidence="1 2">ATCC 34112</strain>
    </source>
</reference>